<dbReference type="SMART" id="SM00179">
    <property type="entry name" value="EGF_CA"/>
    <property type="match status" value="2"/>
</dbReference>
<comment type="caution">
    <text evidence="10">Lacks conserved residue(s) required for the propagation of feature annotation.</text>
</comment>
<dbReference type="PROSITE" id="PS01187">
    <property type="entry name" value="EGF_CA"/>
    <property type="match status" value="2"/>
</dbReference>
<keyword evidence="15" id="KW-1185">Reference proteome</keyword>
<dbReference type="InterPro" id="IPR009030">
    <property type="entry name" value="Growth_fac_rcpt_cys_sf"/>
</dbReference>
<dbReference type="InterPro" id="IPR000436">
    <property type="entry name" value="Sushi_SCR_CCP_dom"/>
</dbReference>
<accession>A0A673AIM3</accession>
<feature type="disulfide bond" evidence="10">
    <location>
        <begin position="34"/>
        <end position="51"/>
    </location>
</feature>
<dbReference type="InterPro" id="IPR000742">
    <property type="entry name" value="EGF"/>
</dbReference>
<dbReference type="Gene3D" id="2.10.70.10">
    <property type="entry name" value="Complement Module, domain 1"/>
    <property type="match status" value="2"/>
</dbReference>
<evidence type="ECO:0000256" key="8">
    <source>
        <dbReference type="ARBA" id="ARBA00023157"/>
    </source>
</evidence>
<name>A0A673AIM3_9TELE</name>
<evidence type="ECO:0000256" key="4">
    <source>
        <dbReference type="ARBA" id="ARBA00022729"/>
    </source>
</evidence>
<dbReference type="InterPro" id="IPR001881">
    <property type="entry name" value="EGF-like_Ca-bd_dom"/>
</dbReference>
<dbReference type="SMART" id="SM00181">
    <property type="entry name" value="EGF"/>
    <property type="match status" value="3"/>
</dbReference>
<feature type="domain" description="Sushi" evidence="13">
    <location>
        <begin position="231"/>
        <end position="290"/>
    </location>
</feature>
<evidence type="ECO:0000313" key="15">
    <source>
        <dbReference type="Proteomes" id="UP000472271"/>
    </source>
</evidence>
<dbReference type="SUPFAM" id="SSF57535">
    <property type="entry name" value="Complement control module/SCR domain"/>
    <property type="match status" value="2"/>
</dbReference>
<keyword evidence="4" id="KW-0732">Signal</keyword>
<dbReference type="PROSITE" id="PS50923">
    <property type="entry name" value="SUSHI"/>
    <property type="match status" value="2"/>
</dbReference>
<evidence type="ECO:0000256" key="7">
    <source>
        <dbReference type="ARBA" id="ARBA00023136"/>
    </source>
</evidence>
<evidence type="ECO:0000313" key="14">
    <source>
        <dbReference type="Ensembl" id="ENSSORP00005029570.1"/>
    </source>
</evidence>
<dbReference type="AlphaFoldDB" id="A0A673AIM3"/>
<keyword evidence="3" id="KW-0812">Transmembrane</keyword>
<dbReference type="PROSITE" id="PS00010">
    <property type="entry name" value="ASX_HYDROXYL"/>
    <property type="match status" value="2"/>
</dbReference>
<evidence type="ECO:0000256" key="10">
    <source>
        <dbReference type="PROSITE-ProRule" id="PRU00076"/>
    </source>
</evidence>
<dbReference type="SMART" id="SM00032">
    <property type="entry name" value="CCP"/>
    <property type="match status" value="2"/>
</dbReference>
<dbReference type="Pfam" id="PF00084">
    <property type="entry name" value="Sushi"/>
    <property type="match status" value="2"/>
</dbReference>
<keyword evidence="7" id="KW-0472">Membrane</keyword>
<dbReference type="Pfam" id="PF23144">
    <property type="entry name" value="Fn3_PTPRU"/>
    <property type="match status" value="1"/>
</dbReference>
<dbReference type="GO" id="GO:0005509">
    <property type="term" value="F:calcium ion binding"/>
    <property type="evidence" value="ECO:0007669"/>
    <property type="project" value="InterPro"/>
</dbReference>
<evidence type="ECO:0000256" key="5">
    <source>
        <dbReference type="ARBA" id="ARBA00022737"/>
    </source>
</evidence>
<evidence type="ECO:0000256" key="2">
    <source>
        <dbReference type="ARBA" id="ARBA00022536"/>
    </source>
</evidence>
<evidence type="ECO:0000256" key="11">
    <source>
        <dbReference type="PROSITE-ProRule" id="PRU00302"/>
    </source>
</evidence>
<dbReference type="InterPro" id="IPR051622">
    <property type="entry name" value="R-tyr_protein_phosphatases"/>
</dbReference>
<dbReference type="InterPro" id="IPR049883">
    <property type="entry name" value="NOTCH1_EGF-like"/>
</dbReference>
<keyword evidence="6" id="KW-1133">Transmembrane helix</keyword>
<dbReference type="InterPro" id="IPR057598">
    <property type="entry name" value="Fn3_PTPRU"/>
</dbReference>
<dbReference type="Pfam" id="PF07645">
    <property type="entry name" value="EGF_CA"/>
    <property type="match status" value="2"/>
</dbReference>
<evidence type="ECO:0000256" key="6">
    <source>
        <dbReference type="ARBA" id="ARBA00022989"/>
    </source>
</evidence>
<evidence type="ECO:0000256" key="3">
    <source>
        <dbReference type="ARBA" id="ARBA00022692"/>
    </source>
</evidence>
<dbReference type="Ensembl" id="ENSSORT00005030403.1">
    <property type="protein sequence ID" value="ENSSORP00005029570.1"/>
    <property type="gene ID" value="ENSSORG00005014110.1"/>
</dbReference>
<sequence>MFDTSAVETIDLWVFSLVSDMPVAGHSLDVCASCHANATCEDKLDGSGKVCNCKYGFVGNGRTFCQDKDECQIGATKICGHHTTCHNTFGSYYCTCLDGYSPSNNMAIFIPNDGTHCQDIDECRITGLCGEGAECRNLEGSYDCSCKLGYRVHNGHEPFQPDRDEATCEEVDCGPPPALPHSRMLWNKSSRMGAEVVYQCNSGYRNVGEGSVSTCSAAGQWEGPSVLCKEIICGDPLTLPHTGKVWNGSSKPGSTVTYYCKTGFYYSEGNNVSLCTIYGHWTEANISCAIFHVQSVSAITSNAEFSHVFCCKIQKYVTVQNFIGSRDYQTSFHDKRKRFLSSKAEELKLCLNLLPFTNYSISITATLARFTASITTNTSLPGIKVQPILLYQVFVLPVEGIMVFDCSSPGHPNPETKSRSSTDYIAAQIQVRRVGTEMNFTVGDGLYYEGFFNTPLQNGRNYYIILRAVSQWKTYVGMYRWCVLDLN</sequence>
<dbReference type="InterPro" id="IPR018097">
    <property type="entry name" value="EGF_Ca-bd_CS"/>
</dbReference>
<keyword evidence="5" id="KW-0677">Repeat</keyword>
<feature type="domain" description="Sushi" evidence="13">
    <location>
        <begin position="171"/>
        <end position="230"/>
    </location>
</feature>
<dbReference type="CDD" id="cd00033">
    <property type="entry name" value="CCP"/>
    <property type="match status" value="2"/>
</dbReference>
<feature type="domain" description="EGF-like" evidence="12">
    <location>
        <begin position="67"/>
        <end position="106"/>
    </location>
</feature>
<comment type="subcellular location">
    <subcellularLocation>
        <location evidence="1">Membrane</location>
        <topology evidence="1">Single-pass type I membrane protein</topology>
    </subcellularLocation>
</comment>
<keyword evidence="9" id="KW-0325">Glycoprotein</keyword>
<evidence type="ECO:0000256" key="9">
    <source>
        <dbReference type="ARBA" id="ARBA00023180"/>
    </source>
</evidence>
<dbReference type="GO" id="GO:0030855">
    <property type="term" value="P:epithelial cell differentiation"/>
    <property type="evidence" value="ECO:0007669"/>
    <property type="project" value="UniProtKB-ARBA"/>
</dbReference>
<keyword evidence="11" id="KW-0768">Sushi</keyword>
<dbReference type="PROSITE" id="PS01186">
    <property type="entry name" value="EGF_2"/>
    <property type="match status" value="1"/>
</dbReference>
<dbReference type="PROSITE" id="PS50026">
    <property type="entry name" value="EGF_3"/>
    <property type="match status" value="3"/>
</dbReference>
<dbReference type="Proteomes" id="UP000472271">
    <property type="component" value="Chromosome 9"/>
</dbReference>
<keyword evidence="8 10" id="KW-1015">Disulfide bond</keyword>
<dbReference type="FunFam" id="2.10.25.10:FF:000038">
    <property type="entry name" value="Fibrillin 2"/>
    <property type="match status" value="2"/>
</dbReference>
<dbReference type="CDD" id="cd00054">
    <property type="entry name" value="EGF_CA"/>
    <property type="match status" value="2"/>
</dbReference>
<proteinExistence type="predicted"/>
<evidence type="ECO:0000256" key="1">
    <source>
        <dbReference type="ARBA" id="ARBA00004479"/>
    </source>
</evidence>
<dbReference type="InterPro" id="IPR035976">
    <property type="entry name" value="Sushi/SCR/CCP_sf"/>
</dbReference>
<protein>
    <submittedName>
        <fullName evidence="14">Sushi domain containing 1</fullName>
    </submittedName>
</protein>
<reference evidence="14" key="2">
    <citation type="submission" date="2025-08" db="UniProtKB">
        <authorList>
            <consortium name="Ensembl"/>
        </authorList>
    </citation>
    <scope>IDENTIFICATION</scope>
</reference>
<dbReference type="Gene3D" id="2.10.25.10">
    <property type="entry name" value="Laminin"/>
    <property type="match status" value="3"/>
</dbReference>
<feature type="domain" description="EGF-like" evidence="12">
    <location>
        <begin position="119"/>
        <end position="156"/>
    </location>
</feature>
<feature type="domain" description="EGF-like" evidence="12">
    <location>
        <begin position="27"/>
        <end position="66"/>
    </location>
</feature>
<reference evidence="14" key="1">
    <citation type="submission" date="2019-06" db="EMBL/GenBank/DDBJ databases">
        <authorList>
            <consortium name="Wellcome Sanger Institute Data Sharing"/>
        </authorList>
    </citation>
    <scope>NUCLEOTIDE SEQUENCE [LARGE SCALE GENOMIC DNA]</scope>
</reference>
<gene>
    <name evidence="14" type="primary">susd1</name>
</gene>
<organism evidence="14 15">
    <name type="scientific">Sphaeramia orbicularis</name>
    <name type="common">orbiculate cardinalfish</name>
    <dbReference type="NCBI Taxonomy" id="375764"/>
    <lineage>
        <taxon>Eukaryota</taxon>
        <taxon>Metazoa</taxon>
        <taxon>Chordata</taxon>
        <taxon>Craniata</taxon>
        <taxon>Vertebrata</taxon>
        <taxon>Euteleostomi</taxon>
        <taxon>Actinopterygii</taxon>
        <taxon>Neopterygii</taxon>
        <taxon>Teleostei</taxon>
        <taxon>Neoteleostei</taxon>
        <taxon>Acanthomorphata</taxon>
        <taxon>Gobiaria</taxon>
        <taxon>Kurtiformes</taxon>
        <taxon>Apogonoidei</taxon>
        <taxon>Apogonidae</taxon>
        <taxon>Apogoninae</taxon>
        <taxon>Sphaeramia</taxon>
    </lineage>
</organism>
<dbReference type="GO" id="GO:0016020">
    <property type="term" value="C:membrane"/>
    <property type="evidence" value="ECO:0007669"/>
    <property type="project" value="UniProtKB-SubCell"/>
</dbReference>
<reference evidence="14" key="3">
    <citation type="submission" date="2025-09" db="UniProtKB">
        <authorList>
            <consortium name="Ensembl"/>
        </authorList>
    </citation>
    <scope>IDENTIFICATION</scope>
</reference>
<keyword evidence="2 10" id="KW-0245">EGF-like domain</keyword>
<dbReference type="InterPro" id="IPR000152">
    <property type="entry name" value="EGF-type_Asp/Asn_hydroxyl_site"/>
</dbReference>
<dbReference type="PANTHER" id="PTHR24051:SF5">
    <property type="entry name" value="SUSHI DOMAIN-CONTAINING PROTEIN 1"/>
    <property type="match status" value="1"/>
</dbReference>
<dbReference type="PANTHER" id="PTHR24051">
    <property type="entry name" value="SUSHI DOMAIN-CONTAINING PROTEIN 1"/>
    <property type="match status" value="1"/>
</dbReference>
<dbReference type="SUPFAM" id="SSF57184">
    <property type="entry name" value="Growth factor receptor domain"/>
    <property type="match status" value="1"/>
</dbReference>
<evidence type="ECO:0000259" key="12">
    <source>
        <dbReference type="PROSITE" id="PS50026"/>
    </source>
</evidence>
<evidence type="ECO:0000259" key="13">
    <source>
        <dbReference type="PROSITE" id="PS50923"/>
    </source>
</evidence>